<proteinExistence type="predicted"/>
<accession>A0A061QNJ4</accession>
<evidence type="ECO:0000313" key="1">
    <source>
        <dbReference type="EMBL" id="JAC59994.1"/>
    </source>
</evidence>
<reference evidence="1" key="1">
    <citation type="submission" date="2014-05" db="EMBL/GenBank/DDBJ databases">
        <title>The transcriptome of the halophilic microalga Tetraselmis sp. GSL018 isolated from the Great Salt Lake, Utah.</title>
        <authorList>
            <person name="Jinkerson R.E."/>
            <person name="D'Adamo S."/>
            <person name="Posewitz M.C."/>
        </authorList>
    </citation>
    <scope>NUCLEOTIDE SEQUENCE</scope>
    <source>
        <strain evidence="1">GSL018</strain>
    </source>
</reference>
<gene>
    <name evidence="1" type="ORF">TSPGSL018_30100</name>
</gene>
<organism evidence="1">
    <name type="scientific">Tetraselmis sp. GSL018</name>
    <dbReference type="NCBI Taxonomy" id="582737"/>
    <lineage>
        <taxon>Eukaryota</taxon>
        <taxon>Viridiplantae</taxon>
        <taxon>Chlorophyta</taxon>
        <taxon>core chlorophytes</taxon>
        <taxon>Chlorodendrophyceae</taxon>
        <taxon>Chlorodendrales</taxon>
        <taxon>Chlorodendraceae</taxon>
        <taxon>Tetraselmis</taxon>
    </lineage>
</organism>
<feature type="non-terminal residue" evidence="1">
    <location>
        <position position="99"/>
    </location>
</feature>
<name>A0A061QNJ4_9CHLO</name>
<protein>
    <submittedName>
        <fullName evidence="1">Uncharacterized protein</fullName>
    </submittedName>
</protein>
<dbReference type="AlphaFoldDB" id="A0A061QNJ4"/>
<sequence>MSFKAHLIGFMTLTERSLSRFRGAKGVLGLVLRKLGGVEWPQNFRKVDEISCRPCMEDDVDEKVPQVEIIPQDFCREISRSFGMPVSEVHTLAPPVFLP</sequence>
<dbReference type="EMBL" id="GBEZ01027304">
    <property type="protein sequence ID" value="JAC59994.1"/>
    <property type="molecule type" value="Transcribed_RNA"/>
</dbReference>